<organism evidence="2">
    <name type="scientific">Halomonas sp. ZM3</name>
    <dbReference type="NCBI Taxonomy" id="1250400"/>
    <lineage>
        <taxon>Bacteria</taxon>
        <taxon>Pseudomonadati</taxon>
        <taxon>Pseudomonadota</taxon>
        <taxon>Gammaproteobacteria</taxon>
        <taxon>Oceanospirillales</taxon>
        <taxon>Halomonadaceae</taxon>
        <taxon>Halomonas</taxon>
    </lineage>
</organism>
<gene>
    <name evidence="2" type="primary">mobA</name>
</gene>
<feature type="region of interest" description="Disordered" evidence="1">
    <location>
        <begin position="349"/>
        <end position="371"/>
    </location>
</feature>
<dbReference type="AlphaFoldDB" id="K7SQ13"/>
<dbReference type="Gene3D" id="3.30.930.30">
    <property type="match status" value="1"/>
</dbReference>
<protein>
    <submittedName>
        <fullName evidence="2">Mobilization protein A</fullName>
    </submittedName>
</protein>
<dbReference type="InterPro" id="IPR001668">
    <property type="entry name" value="Mob_Pre"/>
</dbReference>
<sequence>MAARTKTATPGHSAVIRAVKLNNHKLGASAAHTWRTMPVPHADKDRTHLNEDWRPVSSPKALRTAIRERLELADNVTADSVLAIEYVVSGPHEAFAEQGGSVEWRSYFCDALAFLEARHGAENIAAVNVQLDELTPHLVVYAVPLVDYPATTRTRNVILGKQGDEWIRGPKAFDIPARTALSATHFMGCRDQLRELQSSFAEEVAIPHGLSRGLRHSAATHVTTKAYHQALARGLAENLSLSPDDLARQGLLWGKESPEKHAARVTDFVVEHYAPTVARAATAGIERRRADEMAETARRTEAALNEERTAHQQARERLRGLIGGLSGEEITKIKGFANKCRRLRREAEEARKLEEQQREEEAQAERERMENDRAAQLRRLTPEALARLEKGERVKAWRFAIARDDLGETLEAWLDSDLFEMDGILSSRGRALIEREAPRPTERHTTQEQTPATPGAGMPTRSPFER</sequence>
<dbReference type="GO" id="GO:0003677">
    <property type="term" value="F:DNA binding"/>
    <property type="evidence" value="ECO:0007669"/>
    <property type="project" value="InterPro"/>
</dbReference>
<proteinExistence type="predicted"/>
<keyword evidence="2" id="KW-0614">Plasmid</keyword>
<geneLocation type="plasmid" evidence="2">
    <name>pZM3H1</name>
</geneLocation>
<dbReference type="NCBIfam" id="NF041497">
    <property type="entry name" value="MobV"/>
    <property type="match status" value="1"/>
</dbReference>
<reference evidence="2" key="1">
    <citation type="journal article" date="2013" name="BMC Microbiol.">
        <title>Characterization of Halomonas sp. ZM3 isolated from the Zelazny Most post-flotation waste reservoir, with a special focus on its mobile DNA.</title>
        <authorList>
            <person name="Dziewit L."/>
            <person name="Pyzik A."/>
            <person name="Matlakowska R."/>
            <person name="Baj J."/>
            <person name="Szuplewska M."/>
            <person name="Bartosik D."/>
        </authorList>
    </citation>
    <scope>NUCLEOTIDE SEQUENCE</scope>
    <source>
        <strain evidence="2">ZM3</strain>
        <plasmid evidence="2">pZM3H1</plasmid>
    </source>
</reference>
<evidence type="ECO:0000256" key="1">
    <source>
        <dbReference type="SAM" id="MobiDB-lite"/>
    </source>
</evidence>
<dbReference type="CDD" id="cd17242">
    <property type="entry name" value="MobM_relaxase"/>
    <property type="match status" value="1"/>
</dbReference>
<name>K7SQ13_9GAMM</name>
<feature type="compositionally biased region" description="Basic and acidic residues" evidence="1">
    <location>
        <begin position="431"/>
        <end position="446"/>
    </location>
</feature>
<evidence type="ECO:0000313" key="2">
    <source>
        <dbReference type="EMBL" id="AFW03516.1"/>
    </source>
</evidence>
<dbReference type="EMBL" id="JX569338">
    <property type="protein sequence ID" value="AFW03516.1"/>
    <property type="molecule type" value="Genomic_DNA"/>
</dbReference>
<accession>K7SQ13</accession>
<dbReference type="Pfam" id="PF01076">
    <property type="entry name" value="Mob_Pre"/>
    <property type="match status" value="1"/>
</dbReference>
<dbReference type="GO" id="GO:0006310">
    <property type="term" value="P:DNA recombination"/>
    <property type="evidence" value="ECO:0007669"/>
    <property type="project" value="InterPro"/>
</dbReference>
<feature type="region of interest" description="Disordered" evidence="1">
    <location>
        <begin position="430"/>
        <end position="466"/>
    </location>
</feature>